<dbReference type="Proteomes" id="UP000306888">
    <property type="component" value="Unassembled WGS sequence"/>
</dbReference>
<accession>A0A4S2DN40</accession>
<proteinExistence type="predicted"/>
<dbReference type="PANTHER" id="PTHR12526:SF627">
    <property type="entry name" value="D-RHAMNOSYLTRANSFERASE WBPZ"/>
    <property type="match status" value="1"/>
</dbReference>
<dbReference type="InterPro" id="IPR028098">
    <property type="entry name" value="Glyco_trans_4-like_N"/>
</dbReference>
<evidence type="ECO:0000313" key="4">
    <source>
        <dbReference type="Proteomes" id="UP000306888"/>
    </source>
</evidence>
<evidence type="ECO:0000259" key="2">
    <source>
        <dbReference type="Pfam" id="PF13439"/>
    </source>
</evidence>
<organism evidence="3 4">
    <name type="scientific">Clostridium sartagoforme</name>
    <dbReference type="NCBI Taxonomy" id="84031"/>
    <lineage>
        <taxon>Bacteria</taxon>
        <taxon>Bacillati</taxon>
        <taxon>Bacillota</taxon>
        <taxon>Clostridia</taxon>
        <taxon>Eubacteriales</taxon>
        <taxon>Clostridiaceae</taxon>
        <taxon>Clostridium</taxon>
    </lineage>
</organism>
<sequence length="386" mass="44174">MKICYVTHLPNLTGANQSLLDILSKNKREKVEAVVLLGKHGPLEKELEKINIRYEVIPYSSEIKEPRKILRNIAKKVKNYFAIFKIKKFFIKEEFDIIHNNSLLVGVGMKAAYKLRIPYICHIREFVVDYHNVSLLNEKKQFDLAKNSNKVIAISESVKNKFSPILNKKKIEVLFDGINIEKYILPNHIIFQNNLETNDGVINVLLAGRISPGKGQLDAIKAVEIIRNKINNEKVKNIKDINLYIVGGIGDNNYYQKMIKYISDNKIEGIHIIDFCNDLKKLREKCDIGLTCSIFEALGRVTIENMLGKLLVIGADTDGTIEIINEQTGLLYKYGDFEELADKIIFAVNNKEKMIETACNGQEYANDKFDSNSYNSELYKIYESII</sequence>
<dbReference type="InterPro" id="IPR001296">
    <property type="entry name" value="Glyco_trans_1"/>
</dbReference>
<keyword evidence="4" id="KW-1185">Reference proteome</keyword>
<evidence type="ECO:0000259" key="1">
    <source>
        <dbReference type="Pfam" id="PF00534"/>
    </source>
</evidence>
<feature type="domain" description="Glycosyl transferase family 1" evidence="1">
    <location>
        <begin position="195"/>
        <end position="355"/>
    </location>
</feature>
<evidence type="ECO:0000313" key="3">
    <source>
        <dbReference type="EMBL" id="TGY42444.1"/>
    </source>
</evidence>
<dbReference type="SUPFAM" id="SSF53756">
    <property type="entry name" value="UDP-Glycosyltransferase/glycogen phosphorylase"/>
    <property type="match status" value="1"/>
</dbReference>
<gene>
    <name evidence="3" type="ORF">E5347_09505</name>
</gene>
<name>A0A4S2DN40_9CLOT</name>
<protein>
    <submittedName>
        <fullName evidence="3">Glycosyltransferase</fullName>
    </submittedName>
</protein>
<dbReference type="Pfam" id="PF13439">
    <property type="entry name" value="Glyco_transf_4"/>
    <property type="match status" value="1"/>
</dbReference>
<dbReference type="Pfam" id="PF00534">
    <property type="entry name" value="Glycos_transf_1"/>
    <property type="match status" value="1"/>
</dbReference>
<keyword evidence="3" id="KW-0808">Transferase</keyword>
<dbReference type="OrthoDB" id="9814612at2"/>
<comment type="caution">
    <text evidence="3">The sequence shown here is derived from an EMBL/GenBank/DDBJ whole genome shotgun (WGS) entry which is preliminary data.</text>
</comment>
<dbReference type="CDD" id="cd03801">
    <property type="entry name" value="GT4_PimA-like"/>
    <property type="match status" value="1"/>
</dbReference>
<feature type="domain" description="Glycosyltransferase subfamily 4-like N-terminal" evidence="2">
    <location>
        <begin position="14"/>
        <end position="181"/>
    </location>
</feature>
<dbReference type="RefSeq" id="WP_136006775.1">
    <property type="nucleotide sequence ID" value="NZ_SRYR01000003.1"/>
</dbReference>
<dbReference type="GO" id="GO:0016757">
    <property type="term" value="F:glycosyltransferase activity"/>
    <property type="evidence" value="ECO:0007669"/>
    <property type="project" value="InterPro"/>
</dbReference>
<dbReference type="PANTHER" id="PTHR12526">
    <property type="entry name" value="GLYCOSYLTRANSFERASE"/>
    <property type="match status" value="1"/>
</dbReference>
<reference evidence="3 4" key="1">
    <citation type="submission" date="2019-04" db="EMBL/GenBank/DDBJ databases">
        <title>Microbes associate with the intestines of laboratory mice.</title>
        <authorList>
            <person name="Navarre W."/>
            <person name="Wong E."/>
            <person name="Huang K."/>
            <person name="Tropini C."/>
            <person name="Ng K."/>
            <person name="Yu B."/>
        </authorList>
    </citation>
    <scope>NUCLEOTIDE SEQUENCE [LARGE SCALE GENOMIC DNA]</scope>
    <source>
        <strain evidence="3 4">NM50_B9-20</strain>
    </source>
</reference>
<dbReference type="AlphaFoldDB" id="A0A4S2DN40"/>
<dbReference type="Gene3D" id="3.40.50.2000">
    <property type="entry name" value="Glycogen Phosphorylase B"/>
    <property type="match status" value="2"/>
</dbReference>
<dbReference type="EMBL" id="SRYR01000003">
    <property type="protein sequence ID" value="TGY42444.1"/>
    <property type="molecule type" value="Genomic_DNA"/>
</dbReference>